<organism evidence="3 4">
    <name type="scientific">Acanthopleuribacter pedis</name>
    <dbReference type="NCBI Taxonomy" id="442870"/>
    <lineage>
        <taxon>Bacteria</taxon>
        <taxon>Pseudomonadati</taxon>
        <taxon>Acidobacteriota</taxon>
        <taxon>Holophagae</taxon>
        <taxon>Acanthopleuribacterales</taxon>
        <taxon>Acanthopleuribacteraceae</taxon>
        <taxon>Acanthopleuribacter</taxon>
    </lineage>
</organism>
<dbReference type="RefSeq" id="WP_207860586.1">
    <property type="nucleotide sequence ID" value="NZ_JAFREP010000018.1"/>
</dbReference>
<dbReference type="Pfam" id="PF01553">
    <property type="entry name" value="Acyltransferase"/>
    <property type="match status" value="1"/>
</dbReference>
<feature type="transmembrane region" description="Helical" evidence="1">
    <location>
        <begin position="12"/>
        <end position="30"/>
    </location>
</feature>
<feature type="transmembrane region" description="Helical" evidence="1">
    <location>
        <begin position="760"/>
        <end position="780"/>
    </location>
</feature>
<name>A0A8J7QLQ8_9BACT</name>
<evidence type="ECO:0000256" key="1">
    <source>
        <dbReference type="SAM" id="Phobius"/>
    </source>
</evidence>
<dbReference type="InterPro" id="IPR036259">
    <property type="entry name" value="MFS_trans_sf"/>
</dbReference>
<comment type="caution">
    <text evidence="3">The sequence shown here is derived from an EMBL/GenBank/DDBJ whole genome shotgun (WGS) entry which is preliminary data.</text>
</comment>
<feature type="transmembrane region" description="Helical" evidence="1">
    <location>
        <begin position="159"/>
        <end position="178"/>
    </location>
</feature>
<keyword evidence="3" id="KW-0012">Acyltransferase</keyword>
<feature type="transmembrane region" description="Helical" evidence="1">
    <location>
        <begin position="303"/>
        <end position="325"/>
    </location>
</feature>
<feature type="transmembrane region" description="Helical" evidence="1">
    <location>
        <begin position="134"/>
        <end position="153"/>
    </location>
</feature>
<dbReference type="Gene3D" id="1.20.1250.20">
    <property type="entry name" value="MFS general substrate transporter like domains"/>
    <property type="match status" value="1"/>
</dbReference>
<keyword evidence="3" id="KW-0808">Transferase</keyword>
<protein>
    <submittedName>
        <fullName evidence="3">1-acyl-sn-glycerol-3-phosphate acyltransferase</fullName>
    </submittedName>
</protein>
<dbReference type="GO" id="GO:0004366">
    <property type="term" value="F:glycerol-3-phosphate O-acyltransferase activity"/>
    <property type="evidence" value="ECO:0007669"/>
    <property type="project" value="TreeGrafter"/>
</dbReference>
<feature type="transmembrane region" description="Helical" evidence="1">
    <location>
        <begin position="219"/>
        <end position="242"/>
    </location>
</feature>
<dbReference type="SUPFAM" id="SSF69593">
    <property type="entry name" value="Glycerol-3-phosphate (1)-acyltransferase"/>
    <property type="match status" value="1"/>
</dbReference>
<sequence>MQAKKSDQSATWLFFSTFLGINAGLFAIHINSQPTQEPPFQPFDGLLLPGLVTALVLPLVGMLTDNAVPRRHLSFGLGLALLAYTSLLIAMDPILPLSFLCGLFAVLFLLTAWSHQALISAFPIEKKLDRPGKSLVVMGFSMVFTVTPTLIIQMEPNLWALYIIVASAPAWTCLVFYWKVAPEPTRVDNNTLSMPPSVAFTAWLQIPFKDLRRSLTTTFLATAAATLLLRQILEPIFVAIAADTAPTLMTPALLVLAAIWGCYSTPRLNRHFGSKRNGAFSLWLMILLQVGHLISTQTFLESLILAVLTVIVCANLFVVLLGQIGRFSPVAYAGQSLGFFYAASYAAMVIGLAFPDAYGSPSLHWLFLAAAVAALVFGQGVNPKRGVTLAFGKEVEQEDPDQDWVRWDEEPTGLARHHFVSRLVQLLARTIAEIFFAKVRLVGTENLKTTGPAILVANHPNTFLDPLLITALSPGRLHYWAKSTLWRAPIFGSILDRLGAIPVYRRQDYGENQANQNNLTLEIAADRLCAGAWILIFPEGVSMPGLNLKPLKTGAARLGFLTLEREQWAADLPIIPIGIDYMEPEIFRSNVTIRIGEPVRLEDYRETYEANQREAVKETTQALSHRMMDLIPHLEAPELAALVDGIHDLYGDKVLQVLETDDDTEARKIIADAVNHYQELDPDTVYLFQKRLEAYHTERKRLATPENHAPIPFSELFQILLNLFSFTSFGLVSNWFPYKATGRFIEWFEPGPGWTATAKLAVGTSLFVIYYTAVAGAVVALTGKPFLAALLIAAMILSAFTALGAMDRFAFQFKRFKALWQAFWTQNTNDELAEMQLVLIQDLERFREAYAFYHETEESP</sequence>
<dbReference type="PANTHER" id="PTHR31605:SF0">
    <property type="entry name" value="GLYCEROL-3-PHOSPHATE O-ACYLTRANSFERASE 1"/>
    <property type="match status" value="1"/>
</dbReference>
<feature type="transmembrane region" description="Helical" evidence="1">
    <location>
        <begin position="73"/>
        <end position="91"/>
    </location>
</feature>
<keyword evidence="1" id="KW-1133">Transmembrane helix</keyword>
<keyword evidence="1" id="KW-0472">Membrane</keyword>
<dbReference type="PANTHER" id="PTHR31605">
    <property type="entry name" value="GLYCEROL-3-PHOSPHATE O-ACYLTRANSFERASE 1"/>
    <property type="match status" value="1"/>
</dbReference>
<dbReference type="GO" id="GO:0008654">
    <property type="term" value="P:phospholipid biosynthetic process"/>
    <property type="evidence" value="ECO:0007669"/>
    <property type="project" value="TreeGrafter"/>
</dbReference>
<feature type="domain" description="Phospholipid/glycerol acyltransferase" evidence="2">
    <location>
        <begin position="453"/>
        <end position="582"/>
    </location>
</feature>
<evidence type="ECO:0000313" key="4">
    <source>
        <dbReference type="Proteomes" id="UP000664417"/>
    </source>
</evidence>
<feature type="transmembrane region" description="Helical" evidence="1">
    <location>
        <begin position="97"/>
        <end position="122"/>
    </location>
</feature>
<keyword evidence="4" id="KW-1185">Reference proteome</keyword>
<feature type="transmembrane region" description="Helical" evidence="1">
    <location>
        <begin position="248"/>
        <end position="266"/>
    </location>
</feature>
<reference evidence="3" key="1">
    <citation type="submission" date="2021-03" db="EMBL/GenBank/DDBJ databases">
        <authorList>
            <person name="Wang G."/>
        </authorList>
    </citation>
    <scope>NUCLEOTIDE SEQUENCE</scope>
    <source>
        <strain evidence="3">KCTC 12899</strain>
    </source>
</reference>
<accession>A0A8J7QLQ8</accession>
<dbReference type="Proteomes" id="UP000664417">
    <property type="component" value="Unassembled WGS sequence"/>
</dbReference>
<evidence type="ECO:0000259" key="2">
    <source>
        <dbReference type="SMART" id="SM00563"/>
    </source>
</evidence>
<feature type="transmembrane region" description="Helical" evidence="1">
    <location>
        <begin position="786"/>
        <end position="806"/>
    </location>
</feature>
<feature type="transmembrane region" description="Helical" evidence="1">
    <location>
        <begin position="42"/>
        <end position="61"/>
    </location>
</feature>
<dbReference type="SMART" id="SM00563">
    <property type="entry name" value="PlsC"/>
    <property type="match status" value="1"/>
</dbReference>
<dbReference type="AlphaFoldDB" id="A0A8J7QLQ8"/>
<dbReference type="GO" id="GO:0016287">
    <property type="term" value="F:glycerone-phosphate O-acyltransferase activity"/>
    <property type="evidence" value="ECO:0007669"/>
    <property type="project" value="TreeGrafter"/>
</dbReference>
<dbReference type="InterPro" id="IPR052744">
    <property type="entry name" value="GPAT/DAPAT"/>
</dbReference>
<feature type="transmembrane region" description="Helical" evidence="1">
    <location>
        <begin position="363"/>
        <end position="381"/>
    </location>
</feature>
<feature type="transmembrane region" description="Helical" evidence="1">
    <location>
        <begin position="278"/>
        <end position="297"/>
    </location>
</feature>
<feature type="transmembrane region" description="Helical" evidence="1">
    <location>
        <begin position="337"/>
        <end position="357"/>
    </location>
</feature>
<keyword evidence="1" id="KW-0812">Transmembrane</keyword>
<dbReference type="EMBL" id="JAFREP010000018">
    <property type="protein sequence ID" value="MBO1320633.1"/>
    <property type="molecule type" value="Genomic_DNA"/>
</dbReference>
<evidence type="ECO:0000313" key="3">
    <source>
        <dbReference type="EMBL" id="MBO1320633.1"/>
    </source>
</evidence>
<gene>
    <name evidence="3" type="ORF">J3U88_19300</name>
</gene>
<dbReference type="InterPro" id="IPR002123">
    <property type="entry name" value="Plipid/glycerol_acylTrfase"/>
</dbReference>
<proteinExistence type="predicted"/>
<dbReference type="SUPFAM" id="SSF103473">
    <property type="entry name" value="MFS general substrate transporter"/>
    <property type="match status" value="1"/>
</dbReference>